<organism evidence="2">
    <name type="scientific">marine sediment metagenome</name>
    <dbReference type="NCBI Taxonomy" id="412755"/>
    <lineage>
        <taxon>unclassified sequences</taxon>
        <taxon>metagenomes</taxon>
        <taxon>ecological metagenomes</taxon>
    </lineage>
</organism>
<gene>
    <name evidence="2" type="ORF">LCGC14_0665650</name>
</gene>
<proteinExistence type="predicted"/>
<accession>A0A0F9QXG0</accession>
<keyword evidence="1" id="KW-0812">Transmembrane</keyword>
<keyword evidence="1" id="KW-0472">Membrane</keyword>
<comment type="caution">
    <text evidence="2">The sequence shown here is derived from an EMBL/GenBank/DDBJ whole genome shotgun (WGS) entry which is preliminary data.</text>
</comment>
<keyword evidence="1" id="KW-1133">Transmembrane helix</keyword>
<dbReference type="AlphaFoldDB" id="A0A0F9QXG0"/>
<protein>
    <recommendedName>
        <fullName evidence="3">DUF1360 domain-containing protein</fullName>
    </recommendedName>
</protein>
<name>A0A0F9QXG0_9ZZZZ</name>
<evidence type="ECO:0008006" key="3">
    <source>
        <dbReference type="Google" id="ProtNLM"/>
    </source>
</evidence>
<feature type="transmembrane region" description="Helical" evidence="1">
    <location>
        <begin position="43"/>
        <end position="65"/>
    </location>
</feature>
<evidence type="ECO:0000313" key="2">
    <source>
        <dbReference type="EMBL" id="KKN47169.1"/>
    </source>
</evidence>
<dbReference type="EMBL" id="LAZR01001291">
    <property type="protein sequence ID" value="KKN47169.1"/>
    <property type="molecule type" value="Genomic_DNA"/>
</dbReference>
<sequence>MTLVVYFVFGRLLVWTLQTSGATKWLWKLNSYLTALGECDFCVGVWIFPFLAYIMGINFLAPIYIPFISEIITGIASSFATHLARMGWNAKYGITYLEN</sequence>
<reference evidence="2" key="1">
    <citation type="journal article" date="2015" name="Nature">
        <title>Complex archaea that bridge the gap between prokaryotes and eukaryotes.</title>
        <authorList>
            <person name="Spang A."/>
            <person name="Saw J.H."/>
            <person name="Jorgensen S.L."/>
            <person name="Zaremba-Niedzwiedzka K."/>
            <person name="Martijn J."/>
            <person name="Lind A.E."/>
            <person name="van Eijk R."/>
            <person name="Schleper C."/>
            <person name="Guy L."/>
            <person name="Ettema T.J."/>
        </authorList>
    </citation>
    <scope>NUCLEOTIDE SEQUENCE</scope>
</reference>
<evidence type="ECO:0000256" key="1">
    <source>
        <dbReference type="SAM" id="Phobius"/>
    </source>
</evidence>